<sequence>MDLQDNDSVASIKALMNDEPISLEEHSERLRRQVQNRRMLEDARDRARDRAADMYQ</sequence>
<dbReference type="EMBL" id="JAVRAA010000005">
    <property type="protein sequence ID" value="MDT0337527.1"/>
    <property type="molecule type" value="Genomic_DNA"/>
</dbReference>
<gene>
    <name evidence="2" type="ORF">RJN63_11855</name>
</gene>
<evidence type="ECO:0000256" key="1">
    <source>
        <dbReference type="SAM" id="MobiDB-lite"/>
    </source>
</evidence>
<accession>A0AAE4GA01</accession>
<name>A0AAE4GA01_9BURK</name>
<feature type="compositionally biased region" description="Basic and acidic residues" evidence="1">
    <location>
        <begin position="38"/>
        <end position="56"/>
    </location>
</feature>
<dbReference type="AlphaFoldDB" id="A0AAE4GA01"/>
<proteinExistence type="predicted"/>
<reference evidence="2" key="1">
    <citation type="submission" date="2023-02" db="EMBL/GenBank/DDBJ databases">
        <title>Description of Herbaspirillum huttiense subsp. nephrolepsisexaltata and Herbaspirillum huttiense subsp. lycopersicon.</title>
        <authorList>
            <person name="Poudel M."/>
            <person name="Sharma A."/>
            <person name="Goss E."/>
            <person name="Tapia J.H."/>
            <person name="Harmon C.M."/>
            <person name="Jones J.B."/>
        </authorList>
    </citation>
    <scope>NUCLEOTIDE SEQUENCE</scope>
    <source>
        <strain evidence="2">NC40101</strain>
    </source>
</reference>
<organism evidence="2">
    <name type="scientific">Herbaspirillum huttiense subsp. nephrolepidis</name>
    <dbReference type="NCBI Taxonomy" id="3075126"/>
    <lineage>
        <taxon>Bacteria</taxon>
        <taxon>Pseudomonadati</taxon>
        <taxon>Pseudomonadota</taxon>
        <taxon>Betaproteobacteria</taxon>
        <taxon>Burkholderiales</taxon>
        <taxon>Oxalobacteraceae</taxon>
        <taxon>Herbaspirillum</taxon>
    </lineage>
</organism>
<comment type="caution">
    <text evidence="2">The sequence shown here is derived from an EMBL/GenBank/DDBJ whole genome shotgun (WGS) entry which is preliminary data.</text>
</comment>
<feature type="region of interest" description="Disordered" evidence="1">
    <location>
        <begin position="35"/>
        <end position="56"/>
    </location>
</feature>
<evidence type="ECO:0000313" key="2">
    <source>
        <dbReference type="EMBL" id="MDT0337527.1"/>
    </source>
</evidence>
<dbReference type="RefSeq" id="WP_284076995.1">
    <property type="nucleotide sequence ID" value="NZ_JAVLSM010000007.1"/>
</dbReference>
<protein>
    <submittedName>
        <fullName evidence="2">Uncharacterized protein</fullName>
    </submittedName>
</protein>